<comment type="catalytic activity">
    <reaction evidence="1">
        <text>Hydrolysis of terminal, non-reducing alpha-D-galactose residues in alpha-D-galactosides, including galactose oligosaccharides, galactomannans and galactolipids.</text>
        <dbReference type="EC" id="3.2.1.22"/>
    </reaction>
</comment>
<sequence>VGGLTHTEQKAHFALWCMLASPLMLGNDPRTMSKATLSILKAPEILAISQDPLGLQAKKVYKEGQASIWVKPLADGRMAALLFNEGSEPMDISLVFG</sequence>
<dbReference type="Gene3D" id="2.60.40.1180">
    <property type="entry name" value="Golgi alpha-mannosidase II"/>
    <property type="match status" value="1"/>
</dbReference>
<dbReference type="SUPFAM" id="SSF51011">
    <property type="entry name" value="Glycosyl hydrolase domain"/>
    <property type="match status" value="1"/>
</dbReference>
<evidence type="ECO:0000259" key="7">
    <source>
        <dbReference type="Pfam" id="PF17801"/>
    </source>
</evidence>
<dbReference type="InterPro" id="IPR017853">
    <property type="entry name" value="GH"/>
</dbReference>
<dbReference type="Gene3D" id="3.20.20.70">
    <property type="entry name" value="Aldolase class I"/>
    <property type="match status" value="1"/>
</dbReference>
<dbReference type="InterPro" id="IPR013785">
    <property type="entry name" value="Aldolase_TIM"/>
</dbReference>
<dbReference type="EC" id="3.2.1.22" evidence="3"/>
<dbReference type="EMBL" id="MU071606">
    <property type="protein sequence ID" value="KAF5825954.1"/>
    <property type="molecule type" value="Genomic_DNA"/>
</dbReference>
<evidence type="ECO:0000256" key="4">
    <source>
        <dbReference type="ARBA" id="ARBA00022729"/>
    </source>
</evidence>
<dbReference type="InterPro" id="IPR041233">
    <property type="entry name" value="Melibiase_C"/>
</dbReference>
<dbReference type="PANTHER" id="PTHR11452">
    <property type="entry name" value="ALPHA-GALACTOSIDASE/ALPHA-N-ACETYLGALACTOSAMINIDASE"/>
    <property type="match status" value="1"/>
</dbReference>
<evidence type="ECO:0000256" key="6">
    <source>
        <dbReference type="ARBA" id="ARBA00023295"/>
    </source>
</evidence>
<feature type="non-terminal residue" evidence="8">
    <location>
        <position position="1"/>
    </location>
</feature>
<dbReference type="Pfam" id="PF16499">
    <property type="entry name" value="Melibiase_2"/>
    <property type="match status" value="1"/>
</dbReference>
<evidence type="ECO:0000256" key="3">
    <source>
        <dbReference type="ARBA" id="ARBA00012755"/>
    </source>
</evidence>
<comment type="caution">
    <text evidence="8">The sequence shown here is derived from an EMBL/GenBank/DDBJ whole genome shotgun (WGS) entry which is preliminary data.</text>
</comment>
<comment type="similarity">
    <text evidence="2">Belongs to the glycosyl hydrolase 27 family.</text>
</comment>
<gene>
    <name evidence="8" type="ORF">DUNSADRAFT_5693</name>
</gene>
<accession>A0ABQ7FU53</accession>
<dbReference type="InterPro" id="IPR002241">
    <property type="entry name" value="Glyco_hydro_27"/>
</dbReference>
<protein>
    <recommendedName>
        <fullName evidence="3">alpha-galactosidase</fullName>
        <ecNumber evidence="3">3.2.1.22</ecNumber>
    </recommendedName>
</protein>
<keyword evidence="9" id="KW-1185">Reference proteome</keyword>
<keyword evidence="5" id="KW-0378">Hydrolase</keyword>
<organism evidence="8 9">
    <name type="scientific">Dunaliella salina</name>
    <name type="common">Green alga</name>
    <name type="synonym">Protococcus salinus</name>
    <dbReference type="NCBI Taxonomy" id="3046"/>
    <lineage>
        <taxon>Eukaryota</taxon>
        <taxon>Viridiplantae</taxon>
        <taxon>Chlorophyta</taxon>
        <taxon>core chlorophytes</taxon>
        <taxon>Chlorophyceae</taxon>
        <taxon>CS clade</taxon>
        <taxon>Chlamydomonadales</taxon>
        <taxon>Dunaliellaceae</taxon>
        <taxon>Dunaliella</taxon>
    </lineage>
</organism>
<evidence type="ECO:0000313" key="8">
    <source>
        <dbReference type="EMBL" id="KAF5825954.1"/>
    </source>
</evidence>
<proteinExistence type="inferred from homology"/>
<dbReference type="InterPro" id="IPR013780">
    <property type="entry name" value="Glyco_hydro_b"/>
</dbReference>
<keyword evidence="6" id="KW-0326">Glycosidase</keyword>
<dbReference type="Proteomes" id="UP000815325">
    <property type="component" value="Unassembled WGS sequence"/>
</dbReference>
<evidence type="ECO:0000256" key="1">
    <source>
        <dbReference type="ARBA" id="ARBA00001255"/>
    </source>
</evidence>
<dbReference type="PANTHER" id="PTHR11452:SF75">
    <property type="entry name" value="ALPHA-GALACTOSIDASE MEL1"/>
    <property type="match status" value="1"/>
</dbReference>
<evidence type="ECO:0000256" key="5">
    <source>
        <dbReference type="ARBA" id="ARBA00022801"/>
    </source>
</evidence>
<reference evidence="8" key="1">
    <citation type="submission" date="2017-08" db="EMBL/GenBank/DDBJ databases">
        <authorList>
            <person name="Polle J.E."/>
            <person name="Barry K."/>
            <person name="Cushman J."/>
            <person name="Schmutz J."/>
            <person name="Tran D."/>
            <person name="Hathwaick L.T."/>
            <person name="Yim W.C."/>
            <person name="Jenkins J."/>
            <person name="Mckie-Krisberg Z.M."/>
            <person name="Prochnik S."/>
            <person name="Lindquist E."/>
            <person name="Dockter R.B."/>
            <person name="Adam C."/>
            <person name="Molina H."/>
            <person name="Bunkerborg J."/>
            <person name="Jin E."/>
            <person name="Buchheim M."/>
            <person name="Magnuson J."/>
        </authorList>
    </citation>
    <scope>NUCLEOTIDE SEQUENCE</scope>
    <source>
        <strain evidence="8">CCAP 19/18</strain>
    </source>
</reference>
<evidence type="ECO:0000256" key="2">
    <source>
        <dbReference type="ARBA" id="ARBA00009743"/>
    </source>
</evidence>
<feature type="domain" description="Alpha galactosidase C-terminal" evidence="7">
    <location>
        <begin position="63"/>
        <end position="94"/>
    </location>
</feature>
<dbReference type="Pfam" id="PF17801">
    <property type="entry name" value="Melibiase_C"/>
    <property type="match status" value="1"/>
</dbReference>
<keyword evidence="4" id="KW-0732">Signal</keyword>
<evidence type="ECO:0000313" key="9">
    <source>
        <dbReference type="Proteomes" id="UP000815325"/>
    </source>
</evidence>
<dbReference type="SUPFAM" id="SSF51445">
    <property type="entry name" value="(Trans)glycosidases"/>
    <property type="match status" value="1"/>
</dbReference>
<name>A0ABQ7FU53_DUNSA</name>